<evidence type="ECO:0000256" key="6">
    <source>
        <dbReference type="SAM" id="MobiDB-lite"/>
    </source>
</evidence>
<keyword evidence="5" id="KW-0539">Nucleus</keyword>
<comment type="caution">
    <text evidence="7">The sequence shown here is derived from an EMBL/GenBank/DDBJ whole genome shotgun (WGS) entry which is preliminary data.</text>
</comment>
<evidence type="ECO:0000256" key="4">
    <source>
        <dbReference type="ARBA" id="ARBA00022833"/>
    </source>
</evidence>
<dbReference type="PANTHER" id="PTHR46481">
    <property type="entry name" value="ZINC FINGER BED DOMAIN-CONTAINING PROTEIN 4"/>
    <property type="match status" value="1"/>
</dbReference>
<reference evidence="8" key="1">
    <citation type="submission" date="2014-03" db="EMBL/GenBank/DDBJ databases">
        <title>The Genome Sequence of Puccinia striiformis f. sp. tritici PST-78.</title>
        <authorList>
            <consortium name="The Broad Institute Genome Sequencing Platform"/>
            <person name="Cuomo C."/>
            <person name="Hulbert S."/>
            <person name="Chen X."/>
            <person name="Walker B."/>
            <person name="Young S.K."/>
            <person name="Zeng Q."/>
            <person name="Gargeya S."/>
            <person name="Fitzgerald M."/>
            <person name="Haas B."/>
            <person name="Abouelleil A."/>
            <person name="Alvarado L."/>
            <person name="Arachchi H.M."/>
            <person name="Berlin A.M."/>
            <person name="Chapman S.B."/>
            <person name="Goldberg J."/>
            <person name="Griggs A."/>
            <person name="Gujja S."/>
            <person name="Hansen M."/>
            <person name="Howarth C."/>
            <person name="Imamovic A."/>
            <person name="Larimer J."/>
            <person name="McCowan C."/>
            <person name="Montmayeur A."/>
            <person name="Murphy C."/>
            <person name="Neiman D."/>
            <person name="Pearson M."/>
            <person name="Priest M."/>
            <person name="Roberts A."/>
            <person name="Saif S."/>
            <person name="Shea T."/>
            <person name="Sisk P."/>
            <person name="Sykes S."/>
            <person name="Wortman J."/>
            <person name="Nusbaum C."/>
            <person name="Birren B."/>
        </authorList>
    </citation>
    <scope>NUCLEOTIDE SEQUENCE [LARGE SCALE GENOMIC DNA]</scope>
    <source>
        <strain evidence="8">race PST-78</strain>
    </source>
</reference>
<feature type="compositionally biased region" description="Basic residues" evidence="6">
    <location>
        <begin position="1"/>
        <end position="11"/>
    </location>
</feature>
<feature type="compositionally biased region" description="Acidic residues" evidence="6">
    <location>
        <begin position="339"/>
        <end position="355"/>
    </location>
</feature>
<dbReference type="GO" id="GO:0008270">
    <property type="term" value="F:zinc ion binding"/>
    <property type="evidence" value="ECO:0007669"/>
    <property type="project" value="UniProtKB-KW"/>
</dbReference>
<organism evidence="7 8">
    <name type="scientific">Puccinia striiformis f. sp. tritici PST-78</name>
    <dbReference type="NCBI Taxonomy" id="1165861"/>
    <lineage>
        <taxon>Eukaryota</taxon>
        <taxon>Fungi</taxon>
        <taxon>Dikarya</taxon>
        <taxon>Basidiomycota</taxon>
        <taxon>Pucciniomycotina</taxon>
        <taxon>Pucciniomycetes</taxon>
        <taxon>Pucciniales</taxon>
        <taxon>Pucciniaceae</taxon>
        <taxon>Puccinia</taxon>
    </lineage>
</organism>
<keyword evidence="3" id="KW-0863">Zinc-finger</keyword>
<keyword evidence="8" id="KW-1185">Reference proteome</keyword>
<gene>
    <name evidence="7" type="ORF">PSTG_04978</name>
</gene>
<feature type="compositionally biased region" description="Low complexity" evidence="6">
    <location>
        <begin position="13"/>
        <end position="26"/>
    </location>
</feature>
<proteinExistence type="predicted"/>
<comment type="subcellular location">
    <subcellularLocation>
        <location evidence="1">Nucleus</location>
    </subcellularLocation>
</comment>
<evidence type="ECO:0008006" key="9">
    <source>
        <dbReference type="Google" id="ProtNLM"/>
    </source>
</evidence>
<evidence type="ECO:0000256" key="1">
    <source>
        <dbReference type="ARBA" id="ARBA00004123"/>
    </source>
</evidence>
<evidence type="ECO:0000256" key="3">
    <source>
        <dbReference type="ARBA" id="ARBA00022771"/>
    </source>
</evidence>
<feature type="region of interest" description="Disordered" evidence="6">
    <location>
        <begin position="335"/>
        <end position="355"/>
    </location>
</feature>
<dbReference type="AlphaFoldDB" id="A0A0L0VRG2"/>
<dbReference type="PANTHER" id="PTHR46481:SF10">
    <property type="entry name" value="ZINC FINGER BED DOMAIN-CONTAINING PROTEIN 39"/>
    <property type="match status" value="1"/>
</dbReference>
<evidence type="ECO:0000313" key="8">
    <source>
        <dbReference type="Proteomes" id="UP000054564"/>
    </source>
</evidence>
<dbReference type="GO" id="GO:0005634">
    <property type="term" value="C:nucleus"/>
    <property type="evidence" value="ECO:0007669"/>
    <property type="project" value="UniProtKB-SubCell"/>
</dbReference>
<evidence type="ECO:0000313" key="7">
    <source>
        <dbReference type="EMBL" id="KNF01859.1"/>
    </source>
</evidence>
<dbReference type="SUPFAM" id="SSF53098">
    <property type="entry name" value="Ribonuclease H-like"/>
    <property type="match status" value="1"/>
</dbReference>
<dbReference type="EMBL" id="AJIL01000027">
    <property type="protein sequence ID" value="KNF01859.1"/>
    <property type="molecule type" value="Genomic_DNA"/>
</dbReference>
<evidence type="ECO:0000256" key="5">
    <source>
        <dbReference type="ARBA" id="ARBA00023242"/>
    </source>
</evidence>
<keyword evidence="2" id="KW-0479">Metal-binding</keyword>
<dbReference type="OrthoDB" id="3259198at2759"/>
<feature type="region of interest" description="Disordered" evidence="6">
    <location>
        <begin position="1"/>
        <end position="62"/>
    </location>
</feature>
<accession>A0A0L0VRG2</accession>
<protein>
    <recommendedName>
        <fullName evidence="9">DUF659 domain-containing protein</fullName>
    </recommendedName>
</protein>
<feature type="compositionally biased region" description="Polar residues" evidence="6">
    <location>
        <begin position="53"/>
        <end position="62"/>
    </location>
</feature>
<dbReference type="Proteomes" id="UP000054564">
    <property type="component" value="Unassembled WGS sequence"/>
</dbReference>
<sequence length="355" mass="39363">MAQKQNSRKRCNAPVLSLSSVSSAPAESNTRLQKKKTQAIVVNDSDEDEEPIESTTPGNTQPTILQELTDKQELKKACQVHQDQQSDCYAYTHPPQLSNHLDKHKGRMMAYPCQTCGGQIHQPMYNTSPSNLQKHVANCTKKTDDSKVQTLTSLGITGSSDMDARDVPQLCAVWCAEGAHLFLALGEQAHLGILHAVVVQHLPTQKAVSNDIGRLYTAMQEALIEALKTHTGAMYLGLDAWQSPNRFDVLGTMIYCLVKDKNLGFHLEAMPLDFVRLQKSHTGVYLAELVQSIVEKFGLKNKVCGIVTDNTSNNQTMLEEIQSFKWPQFKVSLAKQDDSNNDPDDADDADQQIQL</sequence>
<name>A0A0L0VRG2_9BASI</name>
<dbReference type="InterPro" id="IPR052035">
    <property type="entry name" value="ZnF_BED_domain_contain"/>
</dbReference>
<keyword evidence="4" id="KW-0862">Zinc</keyword>
<evidence type="ECO:0000256" key="2">
    <source>
        <dbReference type="ARBA" id="ARBA00022723"/>
    </source>
</evidence>
<dbReference type="STRING" id="1165861.A0A0L0VRG2"/>
<dbReference type="InterPro" id="IPR012337">
    <property type="entry name" value="RNaseH-like_sf"/>
</dbReference>